<comment type="caution">
    <text evidence="2">The sequence shown here is derived from an EMBL/GenBank/DDBJ whole genome shotgun (WGS) entry which is preliminary data.</text>
</comment>
<keyword evidence="1" id="KW-0472">Membrane</keyword>
<feature type="transmembrane region" description="Helical" evidence="1">
    <location>
        <begin position="7"/>
        <end position="29"/>
    </location>
</feature>
<feature type="transmembrane region" description="Helical" evidence="1">
    <location>
        <begin position="94"/>
        <end position="111"/>
    </location>
</feature>
<proteinExistence type="predicted"/>
<keyword evidence="1" id="KW-0812">Transmembrane</keyword>
<dbReference type="EMBL" id="JAEMUH010000004">
    <property type="protein sequence ID" value="MBJ7549926.1"/>
    <property type="molecule type" value="Genomic_DNA"/>
</dbReference>
<feature type="transmembrane region" description="Helical" evidence="1">
    <location>
        <begin position="176"/>
        <end position="197"/>
    </location>
</feature>
<feature type="transmembrane region" description="Helical" evidence="1">
    <location>
        <begin position="131"/>
        <end position="149"/>
    </location>
</feature>
<gene>
    <name evidence="2" type="ORF">JHD44_04485</name>
</gene>
<evidence type="ECO:0000313" key="3">
    <source>
        <dbReference type="Proteomes" id="UP000598488"/>
    </source>
</evidence>
<keyword evidence="1" id="KW-1133">Transmembrane helix</keyword>
<sequence length="220" mass="24645">MFVLRGIVYLLVLAGIAQCISLEAFEFGVNAQYSEDSLTEFLQMIFAIGSALLFALSARYSRELRQACILLSALMLAMFVRESDSFLDQFVFDGAWQVLVFGVLLGTVILLRRQLKESYRSLKVFSQTSSFGFVTAGLVIIIGFSRLFGRSSFWQSVMGDGYVRNVKNIVEEGTELLGYTIVVIAAAELLCFVFSVARKRQHNIQASQKLRSYSKVELAH</sequence>
<dbReference type="Proteomes" id="UP000598488">
    <property type="component" value="Unassembled WGS sequence"/>
</dbReference>
<accession>A0ABS0Z8D7</accession>
<protein>
    <recommendedName>
        <fullName evidence="4">Intracellular septation protein A</fullName>
    </recommendedName>
</protein>
<name>A0ABS0Z8D7_9GAMM</name>
<feature type="transmembrane region" description="Helical" evidence="1">
    <location>
        <begin position="41"/>
        <end position="57"/>
    </location>
</feature>
<reference evidence="2 3" key="1">
    <citation type="submission" date="2020-12" db="EMBL/GenBank/DDBJ databases">
        <title>Comparative genome analysis of fungal antagonists Marinomonas ostreistagni 398 and M. spartinae 468.</title>
        <authorList>
            <person name="Fields J.L."/>
            <person name="Mavrodi O.V."/>
            <person name="Biber P.D."/>
            <person name="Indest K.J."/>
            <person name="Mavrodi D.V."/>
        </authorList>
    </citation>
    <scope>NUCLEOTIDE SEQUENCE [LARGE SCALE GENOMIC DNA]</scope>
    <source>
        <strain evidence="2 3">USM7</strain>
    </source>
</reference>
<evidence type="ECO:0000256" key="1">
    <source>
        <dbReference type="SAM" id="Phobius"/>
    </source>
</evidence>
<evidence type="ECO:0000313" key="2">
    <source>
        <dbReference type="EMBL" id="MBJ7549926.1"/>
    </source>
</evidence>
<keyword evidence="3" id="KW-1185">Reference proteome</keyword>
<organism evidence="2 3">
    <name type="scientific">Marinomonas ostreistagni</name>
    <dbReference type="NCBI Taxonomy" id="359209"/>
    <lineage>
        <taxon>Bacteria</taxon>
        <taxon>Pseudomonadati</taxon>
        <taxon>Pseudomonadota</taxon>
        <taxon>Gammaproteobacteria</taxon>
        <taxon>Oceanospirillales</taxon>
        <taxon>Oceanospirillaceae</taxon>
        <taxon>Marinomonas</taxon>
    </lineage>
</organism>
<dbReference type="RefSeq" id="WP_199461496.1">
    <property type="nucleotide sequence ID" value="NZ_JAEMUH010000004.1"/>
</dbReference>
<feature type="transmembrane region" description="Helical" evidence="1">
    <location>
        <begin position="64"/>
        <end position="82"/>
    </location>
</feature>
<evidence type="ECO:0008006" key="4">
    <source>
        <dbReference type="Google" id="ProtNLM"/>
    </source>
</evidence>